<evidence type="ECO:0000256" key="2">
    <source>
        <dbReference type="ARBA" id="ARBA00023015"/>
    </source>
</evidence>
<dbReference type="RefSeq" id="WP_122630636.1">
    <property type="nucleotide sequence ID" value="NZ_UPPP01000134.1"/>
</dbReference>
<evidence type="ECO:0000259" key="5">
    <source>
        <dbReference type="PROSITE" id="PS50932"/>
    </source>
</evidence>
<dbReference type="InterPro" id="IPR028082">
    <property type="entry name" value="Peripla_BP_I"/>
</dbReference>
<keyword evidence="8" id="KW-1185">Reference proteome</keyword>
<dbReference type="Gene3D" id="3.40.50.2300">
    <property type="match status" value="2"/>
</dbReference>
<feature type="domain" description="HTH cro/C1-type" evidence="6">
    <location>
        <begin position="1"/>
        <end position="31"/>
    </location>
</feature>
<dbReference type="InterPro" id="IPR001387">
    <property type="entry name" value="Cro/C1-type_HTH"/>
</dbReference>
<keyword evidence="2" id="KW-0805">Transcription regulation</keyword>
<sequence length="333" mass="36537">MTIYDIAKKCNVSIATVSRVLNGSRRVSPETRERVLAVMKEEDYNPNPFARGLGLDSMKMIGVLCADVADTFYAKAVSLIENDLRQKDWNVVLCCTGSDDGKGAEYLRYLTQKHVDAIIIVGTPFSSRRDVAELERISSDIPIITINSDYHSPSAFSIVCDEKEGMRTIVKKLAEKNCSSILYLYDSLTYSGKQKLAGYRAGIDDFFLDAAPVLAQKIPRTLEAAENIVRKLIANDIFFDAIVTSEDLLAVAAQRAALKNGKAIPVIGCNNSILAECSTPTLTSLDNRLGDLCTMAVHTVTQLMSDRSAPVPTKTVFSAQIAERESFVFSVNQ</sequence>
<dbReference type="PROSITE" id="PS50943">
    <property type="entry name" value="HTH_CROC1"/>
    <property type="match status" value="1"/>
</dbReference>
<evidence type="ECO:0000256" key="4">
    <source>
        <dbReference type="ARBA" id="ARBA00023163"/>
    </source>
</evidence>
<dbReference type="AlphaFoldDB" id="A0A498RG46"/>
<reference evidence="7 8" key="1">
    <citation type="submission" date="2018-06" db="EMBL/GenBank/DDBJ databases">
        <authorList>
            <person name="Strepis N."/>
        </authorList>
    </citation>
    <scope>NUCLEOTIDE SEQUENCE [LARGE SCALE GENOMIC DNA]</scope>
    <source>
        <strain evidence="7">LUCI</strain>
    </source>
</reference>
<gene>
    <name evidence="7" type="ORF">LUCI_5078</name>
</gene>
<dbReference type="PRINTS" id="PR00036">
    <property type="entry name" value="HTHLACI"/>
</dbReference>
<accession>A0A498RG46</accession>
<dbReference type="PANTHER" id="PTHR30146">
    <property type="entry name" value="LACI-RELATED TRANSCRIPTIONAL REPRESSOR"/>
    <property type="match status" value="1"/>
</dbReference>
<dbReference type="Gene3D" id="1.10.260.40">
    <property type="entry name" value="lambda repressor-like DNA-binding domains"/>
    <property type="match status" value="1"/>
</dbReference>
<evidence type="ECO:0000313" key="7">
    <source>
        <dbReference type="EMBL" id="VBB09780.1"/>
    </source>
</evidence>
<dbReference type="InterPro" id="IPR010982">
    <property type="entry name" value="Lambda_DNA-bd_dom_sf"/>
</dbReference>
<dbReference type="OrthoDB" id="9784962at2"/>
<dbReference type="CDD" id="cd06267">
    <property type="entry name" value="PBP1_LacI_sugar_binding-like"/>
    <property type="match status" value="1"/>
</dbReference>
<dbReference type="GO" id="GO:0000976">
    <property type="term" value="F:transcription cis-regulatory region binding"/>
    <property type="evidence" value="ECO:0007669"/>
    <property type="project" value="TreeGrafter"/>
</dbReference>
<dbReference type="InterPro" id="IPR000843">
    <property type="entry name" value="HTH_LacI"/>
</dbReference>
<dbReference type="PROSITE" id="PS50932">
    <property type="entry name" value="HTH_LACI_2"/>
    <property type="match status" value="1"/>
</dbReference>
<evidence type="ECO:0000256" key="3">
    <source>
        <dbReference type="ARBA" id="ARBA00023125"/>
    </source>
</evidence>
<evidence type="ECO:0000259" key="6">
    <source>
        <dbReference type="PROSITE" id="PS50943"/>
    </source>
</evidence>
<protein>
    <submittedName>
        <fullName evidence="7">Laci bacterial regulatory protein hth signature</fullName>
    </submittedName>
</protein>
<keyword evidence="3" id="KW-0238">DNA-binding</keyword>
<dbReference type="Pfam" id="PF00356">
    <property type="entry name" value="LacI"/>
    <property type="match status" value="1"/>
</dbReference>
<proteinExistence type="predicted"/>
<name>A0A498RG46_9FIRM</name>
<dbReference type="SMART" id="SM00354">
    <property type="entry name" value="HTH_LACI"/>
    <property type="match status" value="1"/>
</dbReference>
<keyword evidence="4" id="KW-0804">Transcription</keyword>
<feature type="domain" description="HTH lacI-type" evidence="5">
    <location>
        <begin position="1"/>
        <end position="55"/>
    </location>
</feature>
<dbReference type="CDD" id="cd01392">
    <property type="entry name" value="HTH_LacI"/>
    <property type="match status" value="1"/>
</dbReference>
<dbReference type="SUPFAM" id="SSF53822">
    <property type="entry name" value="Periplasmic binding protein-like I"/>
    <property type="match status" value="1"/>
</dbReference>
<organism evidence="7 8">
    <name type="scientific">Lucifera butyrica</name>
    <dbReference type="NCBI Taxonomy" id="1351585"/>
    <lineage>
        <taxon>Bacteria</taxon>
        <taxon>Bacillati</taxon>
        <taxon>Bacillota</taxon>
        <taxon>Negativicutes</taxon>
        <taxon>Veillonellales</taxon>
        <taxon>Veillonellaceae</taxon>
        <taxon>Lucifera</taxon>
    </lineage>
</organism>
<dbReference type="InterPro" id="IPR001761">
    <property type="entry name" value="Peripla_BP/Lac1_sug-bd_dom"/>
</dbReference>
<evidence type="ECO:0000256" key="1">
    <source>
        <dbReference type="ARBA" id="ARBA00022491"/>
    </source>
</evidence>
<dbReference type="EMBL" id="UPPP01000134">
    <property type="protein sequence ID" value="VBB09780.1"/>
    <property type="molecule type" value="Genomic_DNA"/>
</dbReference>
<dbReference type="Pfam" id="PF00532">
    <property type="entry name" value="Peripla_BP_1"/>
    <property type="match status" value="1"/>
</dbReference>
<keyword evidence="1" id="KW-0678">Repressor</keyword>
<dbReference type="PANTHER" id="PTHR30146:SF95">
    <property type="entry name" value="RIBOSE OPERON REPRESSOR"/>
    <property type="match status" value="1"/>
</dbReference>
<dbReference type="SUPFAM" id="SSF47413">
    <property type="entry name" value="lambda repressor-like DNA-binding domains"/>
    <property type="match status" value="1"/>
</dbReference>
<evidence type="ECO:0000313" key="8">
    <source>
        <dbReference type="Proteomes" id="UP000277811"/>
    </source>
</evidence>
<dbReference type="GO" id="GO:0003700">
    <property type="term" value="F:DNA-binding transcription factor activity"/>
    <property type="evidence" value="ECO:0007669"/>
    <property type="project" value="TreeGrafter"/>
</dbReference>
<dbReference type="Proteomes" id="UP000277811">
    <property type="component" value="Unassembled WGS sequence"/>
</dbReference>